<evidence type="ECO:0000256" key="4">
    <source>
        <dbReference type="ARBA" id="ARBA00022741"/>
    </source>
</evidence>
<dbReference type="Proteomes" id="UP000769157">
    <property type="component" value="Unassembled WGS sequence"/>
</dbReference>
<dbReference type="AlphaFoldDB" id="A0A9P8SZR8"/>
<keyword evidence="4" id="KW-0547">Nucleotide-binding</keyword>
<evidence type="ECO:0000259" key="8">
    <source>
        <dbReference type="Pfam" id="PF14630"/>
    </source>
</evidence>
<dbReference type="GO" id="GO:0006270">
    <property type="term" value="P:DNA replication initiation"/>
    <property type="evidence" value="ECO:0007669"/>
    <property type="project" value="TreeGrafter"/>
</dbReference>
<dbReference type="OrthoDB" id="365981at2759"/>
<dbReference type="GO" id="GO:0005664">
    <property type="term" value="C:nuclear origin of replication recognition complex"/>
    <property type="evidence" value="ECO:0007669"/>
    <property type="project" value="TreeGrafter"/>
</dbReference>
<evidence type="ECO:0000256" key="3">
    <source>
        <dbReference type="ARBA" id="ARBA00022705"/>
    </source>
</evidence>
<dbReference type="GeneID" id="70239339"/>
<keyword evidence="5" id="KW-0067">ATP-binding</keyword>
<organism evidence="10 11">
    <name type="scientific">Ogataea philodendri</name>
    <dbReference type="NCBI Taxonomy" id="1378263"/>
    <lineage>
        <taxon>Eukaryota</taxon>
        <taxon>Fungi</taxon>
        <taxon>Dikarya</taxon>
        <taxon>Ascomycota</taxon>
        <taxon>Saccharomycotina</taxon>
        <taxon>Pichiomycetes</taxon>
        <taxon>Pichiales</taxon>
        <taxon>Pichiaceae</taxon>
        <taxon>Ogataea</taxon>
    </lineage>
</organism>
<dbReference type="InterPro" id="IPR041664">
    <property type="entry name" value="AAA_16"/>
</dbReference>
<dbReference type="InterPro" id="IPR027417">
    <property type="entry name" value="P-loop_NTPase"/>
</dbReference>
<comment type="similarity">
    <text evidence="2">Belongs to the ORC5 family.</text>
</comment>
<keyword evidence="6" id="KW-0539">Nucleus</keyword>
<dbReference type="RefSeq" id="XP_046057881.1">
    <property type="nucleotide sequence ID" value="XM_046208764.1"/>
</dbReference>
<dbReference type="Gene3D" id="3.40.50.300">
    <property type="entry name" value="P-loop containing nucleotide triphosphate hydrolases"/>
    <property type="match status" value="1"/>
</dbReference>
<protein>
    <recommendedName>
        <fullName evidence="12">Orc1-like AAA ATPase domain-containing protein</fullName>
    </recommendedName>
</protein>
<evidence type="ECO:0000256" key="6">
    <source>
        <dbReference type="ARBA" id="ARBA00023242"/>
    </source>
</evidence>
<evidence type="ECO:0000256" key="2">
    <source>
        <dbReference type="ARBA" id="ARBA00006269"/>
    </source>
</evidence>
<dbReference type="InterPro" id="IPR020796">
    <property type="entry name" value="ORC5"/>
</dbReference>
<evidence type="ECO:0000313" key="10">
    <source>
        <dbReference type="EMBL" id="KAH3660170.1"/>
    </source>
</evidence>
<dbReference type="PANTHER" id="PTHR12705">
    <property type="entry name" value="ORIGIN RECOGNITION COMPLEX SUBUNIT 5"/>
    <property type="match status" value="1"/>
</dbReference>
<evidence type="ECO:0000256" key="5">
    <source>
        <dbReference type="ARBA" id="ARBA00022840"/>
    </source>
</evidence>
<keyword evidence="3" id="KW-0235">DNA replication</keyword>
<feature type="domain" description="ORC5 lid" evidence="9">
    <location>
        <begin position="228"/>
        <end position="289"/>
    </location>
</feature>
<reference evidence="10" key="2">
    <citation type="submission" date="2021-01" db="EMBL/GenBank/DDBJ databases">
        <authorList>
            <person name="Schikora-Tamarit M.A."/>
        </authorList>
    </citation>
    <scope>NUCLEOTIDE SEQUENCE</scope>
    <source>
        <strain evidence="10">CBS6075</strain>
    </source>
</reference>
<feature type="domain" description="Orc1-like AAA ATPase" evidence="7">
    <location>
        <begin position="13"/>
        <end position="166"/>
    </location>
</feature>
<evidence type="ECO:0008006" key="12">
    <source>
        <dbReference type="Google" id="ProtNLM"/>
    </source>
</evidence>
<comment type="caution">
    <text evidence="10">The sequence shown here is derived from an EMBL/GenBank/DDBJ whole genome shotgun (WGS) entry which is preliminary data.</text>
</comment>
<proteinExistence type="inferred from homology"/>
<dbReference type="SUPFAM" id="SSF52540">
    <property type="entry name" value="P-loop containing nucleoside triphosphate hydrolases"/>
    <property type="match status" value="1"/>
</dbReference>
<reference evidence="10" key="1">
    <citation type="journal article" date="2021" name="Open Biol.">
        <title>Shared evolutionary footprints suggest mitochondrial oxidative damage underlies multiple complex I losses in fungi.</title>
        <authorList>
            <person name="Schikora-Tamarit M.A."/>
            <person name="Marcet-Houben M."/>
            <person name="Nosek J."/>
            <person name="Gabaldon T."/>
        </authorList>
    </citation>
    <scope>NUCLEOTIDE SEQUENCE</scope>
    <source>
        <strain evidence="10">CBS6075</strain>
    </source>
</reference>
<keyword evidence="11" id="KW-1185">Reference proteome</keyword>
<dbReference type="EMBL" id="JAEUBE010000511">
    <property type="protein sequence ID" value="KAH3660170.1"/>
    <property type="molecule type" value="Genomic_DNA"/>
</dbReference>
<evidence type="ECO:0000313" key="11">
    <source>
        <dbReference type="Proteomes" id="UP000769157"/>
    </source>
</evidence>
<dbReference type="PANTHER" id="PTHR12705:SF0">
    <property type="entry name" value="ORIGIN RECOGNITION COMPLEX SUBUNIT 5"/>
    <property type="match status" value="1"/>
</dbReference>
<dbReference type="Gene3D" id="1.10.8.60">
    <property type="match status" value="1"/>
</dbReference>
<evidence type="ECO:0000256" key="1">
    <source>
        <dbReference type="ARBA" id="ARBA00004123"/>
    </source>
</evidence>
<name>A0A9P8SZR8_9ASCO</name>
<evidence type="ECO:0000259" key="7">
    <source>
        <dbReference type="Pfam" id="PF13191"/>
    </source>
</evidence>
<accession>A0A9P8SZR8</accession>
<evidence type="ECO:0000259" key="9">
    <source>
        <dbReference type="Pfam" id="PF21639"/>
    </source>
</evidence>
<dbReference type="Pfam" id="PF13191">
    <property type="entry name" value="AAA_16"/>
    <property type="match status" value="1"/>
</dbReference>
<feature type="domain" description="Origin recognition complex subunit 5 C-terminal" evidence="8">
    <location>
        <begin position="308"/>
        <end position="449"/>
    </location>
</feature>
<sequence length="451" mass="51555">MDSLSVTKTNCRYRSEQLDLLATYVRPWDGFMAPSMLVEGPTSSGKTYTLRQYFKQLEQDGQIRFLEIQCEHCLTRKAILHAILRGLIRLLGISSQNEAELVYKCDGLGTFVDVLKRIEHINESNHPDEERKPIVFLLDRVERLLPNENSSEFCFALSRVHEQSPMLNRYSFVYVVNRADSVGIQTLALPLVTFSSYKLDQIKDILTRQFRYTDTISIEQAQFKQFARQFIDVILDTYSSYFGTDIGLMVPVLTKLWPTFITPVASMGRIQNGVNDVLTTYQNKKALLQSEFGLADELATEDIASSDLPTKTKYILIAAYLASYNDPKYDLILFSKQREARANRKVRHSKRKSGKQSQQLSARMLSPQAFTIERLLAILHAIYDENRGEKLANDIELMSELATLSTLKAIMKLKLGDTIGGGTKWKCNVNWSVIKKFAEEVDFSIENFLME</sequence>
<comment type="subcellular location">
    <subcellularLocation>
        <location evidence="1">Nucleus</location>
    </subcellularLocation>
</comment>
<dbReference type="GO" id="GO:0003688">
    <property type="term" value="F:DNA replication origin binding"/>
    <property type="evidence" value="ECO:0007669"/>
    <property type="project" value="TreeGrafter"/>
</dbReference>
<dbReference type="InterPro" id="IPR047088">
    <property type="entry name" value="ORC5_C"/>
</dbReference>
<dbReference type="Pfam" id="PF14630">
    <property type="entry name" value="ORC5_C"/>
    <property type="match status" value="1"/>
</dbReference>
<gene>
    <name evidence="10" type="ORF">OGAPHI_007375</name>
</gene>
<dbReference type="Pfam" id="PF21639">
    <property type="entry name" value="ORC5_lid"/>
    <property type="match status" value="1"/>
</dbReference>
<dbReference type="InterPro" id="IPR048866">
    <property type="entry name" value="ORC5_lid"/>
</dbReference>